<feature type="region of interest" description="Disordered" evidence="1">
    <location>
        <begin position="1"/>
        <end position="24"/>
    </location>
</feature>
<accession>A0ABP7EJC7</accession>
<keyword evidence="3" id="KW-1185">Reference proteome</keyword>
<gene>
    <name evidence="2" type="ORF">GCM10022268_29900</name>
</gene>
<sequence length="101" mass="11090">MTDDHRDRMPETPLLHDGDPLRGPSASILDALDMAGVGEIEIKFERPPSQPRPATFDRSIDRPDGGGARIIRADMVYWPAVTPAQGSAGCQKRCRGHQIDQ</sequence>
<reference evidence="3" key="1">
    <citation type="journal article" date="2019" name="Int. J. Syst. Evol. Microbiol.">
        <title>The Global Catalogue of Microorganisms (GCM) 10K type strain sequencing project: providing services to taxonomists for standard genome sequencing and annotation.</title>
        <authorList>
            <consortium name="The Broad Institute Genomics Platform"/>
            <consortium name="The Broad Institute Genome Sequencing Center for Infectious Disease"/>
            <person name="Wu L."/>
            <person name="Ma J."/>
        </authorList>
    </citation>
    <scope>NUCLEOTIDE SEQUENCE [LARGE SCALE GENOMIC DNA]</scope>
    <source>
        <strain evidence="3">JCM 17498</strain>
    </source>
</reference>
<comment type="caution">
    <text evidence="2">The sequence shown here is derived from an EMBL/GenBank/DDBJ whole genome shotgun (WGS) entry which is preliminary data.</text>
</comment>
<evidence type="ECO:0000256" key="1">
    <source>
        <dbReference type="SAM" id="MobiDB-lite"/>
    </source>
</evidence>
<protein>
    <submittedName>
        <fullName evidence="2">Uncharacterized protein</fullName>
    </submittedName>
</protein>
<dbReference type="RefSeq" id="WP_344694210.1">
    <property type="nucleotide sequence ID" value="NZ_BAABBF010000008.1"/>
</dbReference>
<feature type="region of interest" description="Disordered" evidence="1">
    <location>
        <begin position="44"/>
        <end position="66"/>
    </location>
</feature>
<evidence type="ECO:0000313" key="3">
    <source>
        <dbReference type="Proteomes" id="UP001500523"/>
    </source>
</evidence>
<name>A0ABP7EJC7_9SPHN</name>
<evidence type="ECO:0000313" key="2">
    <source>
        <dbReference type="EMBL" id="GAA3719691.1"/>
    </source>
</evidence>
<feature type="compositionally biased region" description="Basic and acidic residues" evidence="1">
    <location>
        <begin position="1"/>
        <end position="20"/>
    </location>
</feature>
<organism evidence="2 3">
    <name type="scientific">Sphingomonas cynarae</name>
    <dbReference type="NCBI Taxonomy" id="930197"/>
    <lineage>
        <taxon>Bacteria</taxon>
        <taxon>Pseudomonadati</taxon>
        <taxon>Pseudomonadota</taxon>
        <taxon>Alphaproteobacteria</taxon>
        <taxon>Sphingomonadales</taxon>
        <taxon>Sphingomonadaceae</taxon>
        <taxon>Sphingomonas</taxon>
    </lineage>
</organism>
<dbReference type="EMBL" id="BAABBF010000008">
    <property type="protein sequence ID" value="GAA3719691.1"/>
    <property type="molecule type" value="Genomic_DNA"/>
</dbReference>
<dbReference type="Proteomes" id="UP001500523">
    <property type="component" value="Unassembled WGS sequence"/>
</dbReference>
<proteinExistence type="predicted"/>